<dbReference type="PANTHER" id="PTHR42791">
    <property type="entry name" value="GNAT FAMILY ACETYLTRANSFERASE"/>
    <property type="match status" value="1"/>
</dbReference>
<name>A0A8H4IYL6_9PEZI</name>
<evidence type="ECO:0008006" key="3">
    <source>
        <dbReference type="Google" id="ProtNLM"/>
    </source>
</evidence>
<dbReference type="SUPFAM" id="SSF55729">
    <property type="entry name" value="Acyl-CoA N-acyltransferases (Nat)"/>
    <property type="match status" value="1"/>
</dbReference>
<dbReference type="PANTHER" id="PTHR42791:SF2">
    <property type="entry name" value="N-ACETYLTRANSFERASE DOMAIN-CONTAINING PROTEIN"/>
    <property type="match status" value="1"/>
</dbReference>
<dbReference type="Proteomes" id="UP000572817">
    <property type="component" value="Unassembled WGS sequence"/>
</dbReference>
<dbReference type="Gene3D" id="3.40.630.30">
    <property type="match status" value="1"/>
</dbReference>
<reference evidence="1" key="1">
    <citation type="submission" date="2020-04" db="EMBL/GenBank/DDBJ databases">
        <title>Genome Assembly and Annotation of Botryosphaeria dothidea sdau 11-99, a Latent Pathogen of Apple Fruit Ring Rot in China.</title>
        <authorList>
            <person name="Yu C."/>
            <person name="Diao Y."/>
            <person name="Lu Q."/>
            <person name="Zhao J."/>
            <person name="Cui S."/>
            <person name="Peng C."/>
            <person name="He B."/>
            <person name="Liu H."/>
        </authorList>
    </citation>
    <scope>NUCLEOTIDE SEQUENCE [LARGE SCALE GENOMIC DNA]</scope>
    <source>
        <strain evidence="1">Sdau11-99</strain>
    </source>
</reference>
<comment type="caution">
    <text evidence="1">The sequence shown here is derived from an EMBL/GenBank/DDBJ whole genome shotgun (WGS) entry which is preliminary data.</text>
</comment>
<dbReference type="InterPro" id="IPR016181">
    <property type="entry name" value="Acyl_CoA_acyltransferase"/>
</dbReference>
<dbReference type="OrthoDB" id="544277at2759"/>
<evidence type="ECO:0000313" key="1">
    <source>
        <dbReference type="EMBL" id="KAF4309556.1"/>
    </source>
</evidence>
<organism evidence="1 2">
    <name type="scientific">Botryosphaeria dothidea</name>
    <dbReference type="NCBI Taxonomy" id="55169"/>
    <lineage>
        <taxon>Eukaryota</taxon>
        <taxon>Fungi</taxon>
        <taxon>Dikarya</taxon>
        <taxon>Ascomycota</taxon>
        <taxon>Pezizomycotina</taxon>
        <taxon>Dothideomycetes</taxon>
        <taxon>Dothideomycetes incertae sedis</taxon>
        <taxon>Botryosphaeriales</taxon>
        <taxon>Botryosphaeriaceae</taxon>
        <taxon>Botryosphaeria</taxon>
    </lineage>
</organism>
<dbReference type="EMBL" id="WWBZ02000016">
    <property type="protein sequence ID" value="KAF4309556.1"/>
    <property type="molecule type" value="Genomic_DNA"/>
</dbReference>
<sequence>MADSITNLSGSPAAVSRITSAIASAFTKTPISLALWTEKYELAPPYPKFLSREALEPHFRPQVEEAAQSGAVCVEAGNYSAVAIWTVPNSSPHRAPTSSTTAASIAPEKERPLLQEFVMKVDAAKRRFLTSGSEADQAASNFSTARSSSEPPVMKPYYELKFLARNPEVPRVEGAISAVVRPFLERARNEGVPVWLEAADPAAVTVYEHFGFRMVERITAGIGKVSGDGWPQDGGEGASVWGMLFD</sequence>
<dbReference type="AlphaFoldDB" id="A0A8H4IYL6"/>
<keyword evidence="2" id="KW-1185">Reference proteome</keyword>
<proteinExistence type="predicted"/>
<protein>
    <recommendedName>
        <fullName evidence="3">N-acetyltransferase domain-containing protein</fullName>
    </recommendedName>
</protein>
<gene>
    <name evidence="1" type="ORF">GTA08_BOTSDO03376</name>
</gene>
<accession>A0A8H4IYL6</accession>
<evidence type="ECO:0000313" key="2">
    <source>
        <dbReference type="Proteomes" id="UP000572817"/>
    </source>
</evidence>
<dbReference type="InterPro" id="IPR052523">
    <property type="entry name" value="Trichothecene_AcTrans"/>
</dbReference>